<dbReference type="PANTHER" id="PTHR12894">
    <property type="entry name" value="CNH DOMAIN CONTAINING"/>
    <property type="match status" value="1"/>
</dbReference>
<feature type="signal peptide" evidence="3">
    <location>
        <begin position="1"/>
        <end position="20"/>
    </location>
</feature>
<dbReference type="PaxDb" id="3880-AET03547"/>
<dbReference type="InterPro" id="IPR019452">
    <property type="entry name" value="VPS39/TGF_beta_rcpt-assoc_1"/>
</dbReference>
<dbReference type="GO" id="GO:0006886">
    <property type="term" value="P:intracellular protein transport"/>
    <property type="evidence" value="ECO:0007669"/>
    <property type="project" value="UniProtKB-UniRule"/>
</dbReference>
<reference evidence="6 8" key="2">
    <citation type="journal article" date="2014" name="BMC Genomics">
        <title>An improved genome release (version Mt4.0) for the model legume Medicago truncatula.</title>
        <authorList>
            <person name="Tang H."/>
            <person name="Krishnakumar V."/>
            <person name="Bidwell S."/>
            <person name="Rosen B."/>
            <person name="Chan A."/>
            <person name="Zhou S."/>
            <person name="Gentzbittel L."/>
            <person name="Childs K.L."/>
            <person name="Yandell M."/>
            <person name="Gundlach H."/>
            <person name="Mayer K.F."/>
            <person name="Schwartz D.C."/>
            <person name="Town C.D."/>
        </authorList>
    </citation>
    <scope>GENOME REANNOTATION</scope>
    <source>
        <strain evidence="6">A17</strain>
        <strain evidence="7 8">cv. Jemalong A17</strain>
    </source>
</reference>
<dbReference type="PROSITE" id="PS50236">
    <property type="entry name" value="CHCR"/>
    <property type="match status" value="1"/>
</dbReference>
<keyword evidence="8" id="KW-1185">Reference proteome</keyword>
<evidence type="ECO:0000256" key="2">
    <source>
        <dbReference type="SAM" id="MobiDB-lite"/>
    </source>
</evidence>
<dbReference type="InterPro" id="IPR032914">
    <property type="entry name" value="Vam6/VPS39/TRAP1"/>
</dbReference>
<feature type="domain" description="Vacuolar sorting protein 39/Transforming growth factor beta receptor-associated" evidence="4">
    <location>
        <begin position="257"/>
        <end position="365"/>
    </location>
</feature>
<dbReference type="GO" id="GO:0016192">
    <property type="term" value="P:vesicle-mediated transport"/>
    <property type="evidence" value="ECO:0007669"/>
    <property type="project" value="InterPro"/>
</dbReference>
<feature type="domain" description="Vacuolar sorting protein 39/Transforming growth factor beta receptor-associated zinc finger" evidence="5">
    <location>
        <begin position="694"/>
        <end position="733"/>
    </location>
</feature>
<proteinExistence type="predicted"/>
<accession>A0A072UNY5</accession>
<name>A0A072UNY5_MEDTR</name>
<dbReference type="AlphaFoldDB" id="A0A072UNY5"/>
<feature type="repeat" description="CHCR" evidence="1">
    <location>
        <begin position="360"/>
        <end position="547"/>
    </location>
</feature>
<reference evidence="7" key="3">
    <citation type="submission" date="2015-04" db="UniProtKB">
        <authorList>
            <consortium name="EnsemblPlants"/>
        </authorList>
    </citation>
    <scope>IDENTIFICATION</scope>
    <source>
        <strain evidence="7">cv. Jemalong A17</strain>
    </source>
</reference>
<dbReference type="Pfam" id="PF10366">
    <property type="entry name" value="Vps39_1"/>
    <property type="match status" value="1"/>
</dbReference>
<gene>
    <name evidence="6" type="ordered locus">MTR_5g020140</name>
</gene>
<dbReference type="Proteomes" id="UP000002051">
    <property type="component" value="Chromosome 5"/>
</dbReference>
<keyword evidence="3" id="KW-0732">Signal</keyword>
<evidence type="ECO:0000259" key="4">
    <source>
        <dbReference type="Pfam" id="PF10366"/>
    </source>
</evidence>
<evidence type="ECO:0000256" key="3">
    <source>
        <dbReference type="SAM" id="SignalP"/>
    </source>
</evidence>
<evidence type="ECO:0000313" key="8">
    <source>
        <dbReference type="Proteomes" id="UP000002051"/>
    </source>
</evidence>
<evidence type="ECO:0000256" key="1">
    <source>
        <dbReference type="PROSITE-ProRule" id="PRU01006"/>
    </source>
</evidence>
<protein>
    <submittedName>
        <fullName evidence="6">Vam6/Vps39-like protein</fullName>
    </submittedName>
</protein>
<dbReference type="HOGENOM" id="CLU_028646_0_0_1"/>
<dbReference type="InterPro" id="IPR019453">
    <property type="entry name" value="VPS39/TGFA1_Znf"/>
</dbReference>
<evidence type="ECO:0000259" key="5">
    <source>
        <dbReference type="Pfam" id="PF10367"/>
    </source>
</evidence>
<feature type="chain" id="PRO_5014499872" evidence="3">
    <location>
        <begin position="21"/>
        <end position="749"/>
    </location>
</feature>
<dbReference type="eggNOG" id="KOG2063">
    <property type="taxonomic scope" value="Eukaryota"/>
</dbReference>
<organism evidence="6 8">
    <name type="scientific">Medicago truncatula</name>
    <name type="common">Barrel medic</name>
    <name type="synonym">Medicago tribuloides</name>
    <dbReference type="NCBI Taxonomy" id="3880"/>
    <lineage>
        <taxon>Eukaryota</taxon>
        <taxon>Viridiplantae</taxon>
        <taxon>Streptophyta</taxon>
        <taxon>Embryophyta</taxon>
        <taxon>Tracheophyta</taxon>
        <taxon>Spermatophyta</taxon>
        <taxon>Magnoliopsida</taxon>
        <taxon>eudicotyledons</taxon>
        <taxon>Gunneridae</taxon>
        <taxon>Pentapetalae</taxon>
        <taxon>rosids</taxon>
        <taxon>fabids</taxon>
        <taxon>Fabales</taxon>
        <taxon>Fabaceae</taxon>
        <taxon>Papilionoideae</taxon>
        <taxon>50 kb inversion clade</taxon>
        <taxon>NPAAA clade</taxon>
        <taxon>Hologalegina</taxon>
        <taxon>IRL clade</taxon>
        <taxon>Trifolieae</taxon>
        <taxon>Medicago</taxon>
    </lineage>
</organism>
<dbReference type="InterPro" id="IPR000547">
    <property type="entry name" value="Clathrin_H-chain/VPS_repeat"/>
</dbReference>
<evidence type="ECO:0000313" key="6">
    <source>
        <dbReference type="EMBL" id="KEH27560.1"/>
    </source>
</evidence>
<evidence type="ECO:0000313" key="7">
    <source>
        <dbReference type="EnsemblPlants" id="KEH27560"/>
    </source>
</evidence>
<dbReference type="Pfam" id="PF10367">
    <property type="entry name" value="zf-Vps39_C"/>
    <property type="match status" value="1"/>
</dbReference>
<feature type="compositionally biased region" description="Basic and acidic residues" evidence="2">
    <location>
        <begin position="582"/>
        <end position="593"/>
    </location>
</feature>
<dbReference type="EMBL" id="CM001221">
    <property type="protein sequence ID" value="KEH27560.1"/>
    <property type="molecule type" value="Genomic_DNA"/>
</dbReference>
<dbReference type="PANTHER" id="PTHR12894:SF27">
    <property type="entry name" value="TRANSFORMING GROWTH FACTOR-BETA RECEPTOR-ASSOCIATED PROTEIN 1"/>
    <property type="match status" value="1"/>
</dbReference>
<reference evidence="6 8" key="1">
    <citation type="journal article" date="2011" name="Nature">
        <title>The Medicago genome provides insight into the evolution of rhizobial symbioses.</title>
        <authorList>
            <person name="Young N.D."/>
            <person name="Debelle F."/>
            <person name="Oldroyd G.E."/>
            <person name="Geurts R."/>
            <person name="Cannon S.B."/>
            <person name="Udvardi M.K."/>
            <person name="Benedito V.A."/>
            <person name="Mayer K.F."/>
            <person name="Gouzy J."/>
            <person name="Schoof H."/>
            <person name="Van de Peer Y."/>
            <person name="Proost S."/>
            <person name="Cook D.R."/>
            <person name="Meyers B.C."/>
            <person name="Spannagl M."/>
            <person name="Cheung F."/>
            <person name="De Mita S."/>
            <person name="Krishnakumar V."/>
            <person name="Gundlach H."/>
            <person name="Zhou S."/>
            <person name="Mudge J."/>
            <person name="Bharti A.K."/>
            <person name="Murray J.D."/>
            <person name="Naoumkina M.A."/>
            <person name="Rosen B."/>
            <person name="Silverstein K.A."/>
            <person name="Tang H."/>
            <person name="Rombauts S."/>
            <person name="Zhao P.X."/>
            <person name="Zhou P."/>
            <person name="Barbe V."/>
            <person name="Bardou P."/>
            <person name="Bechner M."/>
            <person name="Bellec A."/>
            <person name="Berger A."/>
            <person name="Berges H."/>
            <person name="Bidwell S."/>
            <person name="Bisseling T."/>
            <person name="Choisne N."/>
            <person name="Couloux A."/>
            <person name="Denny R."/>
            <person name="Deshpande S."/>
            <person name="Dai X."/>
            <person name="Doyle J.J."/>
            <person name="Dudez A.M."/>
            <person name="Farmer A.D."/>
            <person name="Fouteau S."/>
            <person name="Franken C."/>
            <person name="Gibelin C."/>
            <person name="Gish J."/>
            <person name="Goldstein S."/>
            <person name="Gonzalez A.J."/>
            <person name="Green P.J."/>
            <person name="Hallab A."/>
            <person name="Hartog M."/>
            <person name="Hua A."/>
            <person name="Humphray S.J."/>
            <person name="Jeong D.H."/>
            <person name="Jing Y."/>
            <person name="Jocker A."/>
            <person name="Kenton S.M."/>
            <person name="Kim D.J."/>
            <person name="Klee K."/>
            <person name="Lai H."/>
            <person name="Lang C."/>
            <person name="Lin S."/>
            <person name="Macmil S.L."/>
            <person name="Magdelenat G."/>
            <person name="Matthews L."/>
            <person name="McCorrison J."/>
            <person name="Monaghan E.L."/>
            <person name="Mun J.H."/>
            <person name="Najar F.Z."/>
            <person name="Nicholson C."/>
            <person name="Noirot C."/>
            <person name="O'Bleness M."/>
            <person name="Paule C.R."/>
            <person name="Poulain J."/>
            <person name="Prion F."/>
            <person name="Qin B."/>
            <person name="Qu C."/>
            <person name="Retzel E.F."/>
            <person name="Riddle C."/>
            <person name="Sallet E."/>
            <person name="Samain S."/>
            <person name="Samson N."/>
            <person name="Sanders I."/>
            <person name="Saurat O."/>
            <person name="Scarpelli C."/>
            <person name="Schiex T."/>
            <person name="Segurens B."/>
            <person name="Severin A.J."/>
            <person name="Sherrier D.J."/>
            <person name="Shi R."/>
            <person name="Sims S."/>
            <person name="Singer S.R."/>
            <person name="Sinharoy S."/>
            <person name="Sterck L."/>
            <person name="Viollet A."/>
            <person name="Wang B.B."/>
            <person name="Wang K."/>
            <person name="Wang M."/>
            <person name="Wang X."/>
            <person name="Warfsmann J."/>
            <person name="Weissenbach J."/>
            <person name="White D.D."/>
            <person name="White J.D."/>
            <person name="Wiley G.B."/>
            <person name="Wincker P."/>
            <person name="Xing Y."/>
            <person name="Yang L."/>
            <person name="Yao Z."/>
            <person name="Ying F."/>
            <person name="Zhai J."/>
            <person name="Zhou L."/>
            <person name="Zuber A."/>
            <person name="Denarie J."/>
            <person name="Dixon R.A."/>
            <person name="May G.D."/>
            <person name="Schwartz D.C."/>
            <person name="Rogers J."/>
            <person name="Quetier F."/>
            <person name="Town C.D."/>
            <person name="Roe B.A."/>
        </authorList>
    </citation>
    <scope>NUCLEOTIDE SEQUENCE [LARGE SCALE GENOMIC DNA]</scope>
    <source>
        <strain evidence="6">A17</strain>
        <strain evidence="7 8">cv. Jemalong A17</strain>
    </source>
</reference>
<feature type="region of interest" description="Disordered" evidence="2">
    <location>
        <begin position="562"/>
        <end position="611"/>
    </location>
</feature>
<dbReference type="EnsemblPlants" id="KEH27560">
    <property type="protein sequence ID" value="KEH27560"/>
    <property type="gene ID" value="MTR_5g020140"/>
</dbReference>
<sequence length="749" mass="84064">MCERLWIYVLYMAFVLQIRSLRQPYPLIQTIVLRNVRHLCQSSNSVILALDNSIQGLFPVPLGAQIVQLTASGNFEEALSLCKLLPPEDSSLRAAKEGSIHIRYAHYLFENGSYEEAVEHFLESQVDITYVLSLYPSIILPKTTIVHEPEKLDIDGDASYLSRVSSGVSDDMEPLPTDENAALESKKTNHNMLMALIKYLQKKRGNFIEKATAEGTEEVVLDAVGDNYASYNRFKKANKGRGNISVGSGAREMASILDTALLQALLLTGQSSAALEILRGVNYCDMKICEEILRKGNLNAALLELYKCKSLHRQALELLHKLVDESRSSQSEITQRFKPEDIVEYLKPLCETDPILVLEFSMLVLESCPSQTIELFLSGNIPADMVNSYLKQHSPNMQARYLELMLAMNENAISGNLQNEMVNIYLSDVLDWHADLNAQQNWDEKTHTPTRKKLLSALEGISGYNPEALLKRLPQDALYEERAILLGKMNQHELALSLYVHKLHVPELALSYCDRVYESKHQPSLKNSSNIYLLLMQIYLNPRKTTASFEMRLTNLLSPQNTAISRGSAPSVKSKGGRGSKKIAEIEGAEDTKVSLSSTDSSKSDGDVDEFNEGGSTIMLDEVLDLLSRRWDRINGAQALKLLPRETKLQDLQSFLGPLLRKSSEMYRNCSVIKSLRQSENLQVKDELYCQRKAVVKVTSDSMCSLCRKKIGTSVFAVYPNGSTLVHFVCFKDSQKMKAVTKGSQLRKR</sequence>